<evidence type="ECO:0000313" key="2">
    <source>
        <dbReference type="EMBL" id="QCK86414.1"/>
    </source>
</evidence>
<keyword evidence="1" id="KW-1133">Transmembrane helix</keyword>
<dbReference type="OrthoDB" id="9808190at2"/>
<evidence type="ECO:0000313" key="3">
    <source>
        <dbReference type="Proteomes" id="UP000298588"/>
    </source>
</evidence>
<keyword evidence="1" id="KW-0472">Membrane</keyword>
<dbReference type="PIRSF" id="PIRSF032162">
    <property type="entry name" value="UCP032162_imp"/>
    <property type="match status" value="1"/>
</dbReference>
<evidence type="ECO:0000256" key="1">
    <source>
        <dbReference type="SAM" id="Phobius"/>
    </source>
</evidence>
<dbReference type="AlphaFoldDB" id="A0A4D7QM74"/>
<proteinExistence type="predicted"/>
<name>A0A4D7QM74_9HYPH</name>
<dbReference type="Pfam" id="PF10003">
    <property type="entry name" value="DUF2244"/>
    <property type="match status" value="1"/>
</dbReference>
<dbReference type="InterPro" id="IPR016990">
    <property type="entry name" value="UCP032162_TM"/>
</dbReference>
<dbReference type="KEGG" id="paqt:E8L99_11945"/>
<feature type="transmembrane region" description="Helical" evidence="1">
    <location>
        <begin position="34"/>
        <end position="55"/>
    </location>
</feature>
<gene>
    <name evidence="2" type="ORF">E8L99_11945</name>
</gene>
<dbReference type="RefSeq" id="WP_137099745.1">
    <property type="nucleotide sequence ID" value="NZ_CP039865.1"/>
</dbReference>
<keyword evidence="3" id="KW-1185">Reference proteome</keyword>
<feature type="transmembrane region" description="Helical" evidence="1">
    <location>
        <begin position="61"/>
        <end position="79"/>
    </location>
</feature>
<accession>A0A4D7QM74</accession>
<keyword evidence="1" id="KW-0812">Transmembrane</keyword>
<dbReference type="EMBL" id="CP039865">
    <property type="protein sequence ID" value="QCK86414.1"/>
    <property type="molecule type" value="Genomic_DNA"/>
</dbReference>
<dbReference type="Proteomes" id="UP000298588">
    <property type="component" value="Chromosome"/>
</dbReference>
<reference evidence="2 3" key="1">
    <citation type="submission" date="2019-04" db="EMBL/GenBank/DDBJ databases">
        <title>Phreatobacter aquaticus sp. nov.</title>
        <authorList>
            <person name="Choi A."/>
            <person name="Baek K."/>
        </authorList>
    </citation>
    <scope>NUCLEOTIDE SEQUENCE [LARGE SCALE GENOMIC DNA]</scope>
    <source>
        <strain evidence="2 3">NMCR1094</strain>
    </source>
</reference>
<sequence>MSTGNPICEPDEAEDAPLFAAILTPHRSLGRTGFYAVMAAVIVLNLIGIVLFSAIGAWPVAPFLGLDVLIIFLAFRANYLHARAFEEVIVTPVDIRIRKVTFHGRSREWRFNPAWTRLHQAVDEDDGQVMSLTLDEGRRRLDIATFLPPVEREAFGKALKSALAEARRGPTRTRFD</sequence>
<protein>
    <submittedName>
        <fullName evidence="2">DUF2244 domain-containing protein</fullName>
    </submittedName>
</protein>
<dbReference type="InterPro" id="IPR019253">
    <property type="entry name" value="DUF2244_TM"/>
</dbReference>
<organism evidence="2 3">
    <name type="scientific">Phreatobacter aquaticus</name>
    <dbReference type="NCBI Taxonomy" id="2570229"/>
    <lineage>
        <taxon>Bacteria</taxon>
        <taxon>Pseudomonadati</taxon>
        <taxon>Pseudomonadota</taxon>
        <taxon>Alphaproteobacteria</taxon>
        <taxon>Hyphomicrobiales</taxon>
        <taxon>Phreatobacteraceae</taxon>
        <taxon>Phreatobacter</taxon>
    </lineage>
</organism>